<dbReference type="STRING" id="196109.A0A136J3S6"/>
<evidence type="ECO:0000256" key="1">
    <source>
        <dbReference type="SAM" id="MobiDB-lite"/>
    </source>
</evidence>
<name>A0A136J3S6_9PEZI</name>
<evidence type="ECO:0000313" key="5">
    <source>
        <dbReference type="Proteomes" id="UP000070501"/>
    </source>
</evidence>
<protein>
    <submittedName>
        <fullName evidence="4">Thioesterase-like superfamily-domain-containing protein</fullName>
    </submittedName>
</protein>
<evidence type="ECO:0000313" key="4">
    <source>
        <dbReference type="EMBL" id="KXJ91812.1"/>
    </source>
</evidence>
<sequence length="321" mass="35603">MDFAQYVTATPLTSHTYAVTLDESWCIGSVPNGGYVTSTLISAVNTHFATTLARLDQPDTMSMQLQFLRRTHAGPGVVTVVDLKLGSGISVVQATFSQDGRDEVQGYVTHMNFARESGLSVRPEPHCGLLPAPLPIDFSAVEAHGRDANWRTARDSRVATSFRKGMQHLVFTKPNTPQDKGFADQWVRFRPGGPSQDTVPFVQEAIGYVVDMFPLAFRESRHMTEEEKKAPRWYPTVSLNLDVKRRIAPDTRWLFVRATTAEVHNGRFDIEIVVLDQEGRLVALSNHVSLILGSERNLAERKHKAKDTDGSGKKTIASGKL</sequence>
<dbReference type="InterPro" id="IPR042171">
    <property type="entry name" value="Acyl-CoA_hotdog"/>
</dbReference>
<dbReference type="InterPro" id="IPR029069">
    <property type="entry name" value="HotDog_dom_sf"/>
</dbReference>
<dbReference type="InterPro" id="IPR049450">
    <property type="entry name" value="ACOT8-like_C"/>
</dbReference>
<dbReference type="AlphaFoldDB" id="A0A136J3S6"/>
<dbReference type="InterPro" id="IPR052389">
    <property type="entry name" value="Sec_Metab_Biosynth-Assoc"/>
</dbReference>
<dbReference type="Gene3D" id="2.40.160.210">
    <property type="entry name" value="Acyl-CoA thioesterase, double hotdog domain"/>
    <property type="match status" value="1"/>
</dbReference>
<dbReference type="EMBL" id="KQ964249">
    <property type="protein sequence ID" value="KXJ91812.1"/>
    <property type="molecule type" value="Genomic_DNA"/>
</dbReference>
<dbReference type="Pfam" id="PF13622">
    <property type="entry name" value="4HBT_3"/>
    <property type="match status" value="1"/>
</dbReference>
<dbReference type="InterPro" id="IPR049449">
    <property type="entry name" value="TesB_ACOT8-like_N"/>
</dbReference>
<dbReference type="SUPFAM" id="SSF54637">
    <property type="entry name" value="Thioesterase/thiol ester dehydrase-isomerase"/>
    <property type="match status" value="2"/>
</dbReference>
<dbReference type="PANTHER" id="PTHR38110">
    <property type="entry name" value="CHROMOSOME 23, WHOLE GENOME SHOTGUN SEQUENCE"/>
    <property type="match status" value="1"/>
</dbReference>
<keyword evidence="5" id="KW-1185">Reference proteome</keyword>
<dbReference type="Proteomes" id="UP000070501">
    <property type="component" value="Unassembled WGS sequence"/>
</dbReference>
<feature type="region of interest" description="Disordered" evidence="1">
    <location>
        <begin position="301"/>
        <end position="321"/>
    </location>
</feature>
<dbReference type="InParanoid" id="A0A136J3S6"/>
<gene>
    <name evidence="4" type="ORF">Micbo1qcDRAFT_161846</name>
</gene>
<dbReference type="PANTHER" id="PTHR38110:SF1">
    <property type="entry name" value="THIOESTERASE DOMAIN-CONTAINING PROTEIN"/>
    <property type="match status" value="1"/>
</dbReference>
<proteinExistence type="predicted"/>
<organism evidence="4 5">
    <name type="scientific">Microdochium bolleyi</name>
    <dbReference type="NCBI Taxonomy" id="196109"/>
    <lineage>
        <taxon>Eukaryota</taxon>
        <taxon>Fungi</taxon>
        <taxon>Dikarya</taxon>
        <taxon>Ascomycota</taxon>
        <taxon>Pezizomycotina</taxon>
        <taxon>Sordariomycetes</taxon>
        <taxon>Xylariomycetidae</taxon>
        <taxon>Xylariales</taxon>
        <taxon>Microdochiaceae</taxon>
        <taxon>Microdochium</taxon>
    </lineage>
</organism>
<reference evidence="5" key="1">
    <citation type="submission" date="2016-02" db="EMBL/GenBank/DDBJ databases">
        <title>Draft genome sequence of Microdochium bolleyi, a fungal endophyte of beachgrass.</title>
        <authorList>
            <consortium name="DOE Joint Genome Institute"/>
            <person name="David A.S."/>
            <person name="May G."/>
            <person name="Haridas S."/>
            <person name="Lim J."/>
            <person name="Wang M."/>
            <person name="Labutti K."/>
            <person name="Lipzen A."/>
            <person name="Barry K."/>
            <person name="Grigoriev I.V."/>
        </authorList>
    </citation>
    <scope>NUCLEOTIDE SEQUENCE [LARGE SCALE GENOMIC DNA]</scope>
    <source>
        <strain evidence="5">J235TASD1</strain>
    </source>
</reference>
<feature type="domain" description="Acyl-CoA thioesterase-like C-terminal" evidence="3">
    <location>
        <begin position="171"/>
        <end position="291"/>
    </location>
</feature>
<dbReference type="OrthoDB" id="2532955at2759"/>
<feature type="domain" description="Acyl-CoA thioesterase-like N-terminal HotDog" evidence="2">
    <location>
        <begin position="22"/>
        <end position="110"/>
    </location>
</feature>
<dbReference type="Pfam" id="PF20789">
    <property type="entry name" value="4HBT_3C"/>
    <property type="match status" value="1"/>
</dbReference>
<accession>A0A136J3S6</accession>
<evidence type="ECO:0000259" key="2">
    <source>
        <dbReference type="Pfam" id="PF13622"/>
    </source>
</evidence>
<evidence type="ECO:0000259" key="3">
    <source>
        <dbReference type="Pfam" id="PF20789"/>
    </source>
</evidence>